<reference evidence="1" key="1">
    <citation type="journal article" date="2021" name="ISME J.">
        <title>Genomic evolution of the class Acidithiobacillia: deep-branching Proteobacteria living in extreme acidic conditions.</title>
        <authorList>
            <person name="Moya-Beltran A."/>
            <person name="Beard S."/>
            <person name="Rojas-Villalobos C."/>
            <person name="Issotta F."/>
            <person name="Gallardo Y."/>
            <person name="Ulloa R."/>
            <person name="Giaveno A."/>
            <person name="Degli Esposti M."/>
            <person name="Johnson D.B."/>
            <person name="Quatrini R."/>
        </authorList>
    </citation>
    <scope>NUCLEOTIDE SEQUENCE</scope>
    <source>
        <strain evidence="1">VAN18-1</strain>
    </source>
</reference>
<evidence type="ECO:0000313" key="1">
    <source>
        <dbReference type="EMBL" id="MBU2787339.1"/>
    </source>
</evidence>
<name>A0AAE3CJ40_9PROT</name>
<evidence type="ECO:0000313" key="2">
    <source>
        <dbReference type="Proteomes" id="UP001197378"/>
    </source>
</evidence>
<keyword evidence="2" id="KW-1185">Reference proteome</keyword>
<evidence type="ECO:0008006" key="3">
    <source>
        <dbReference type="Google" id="ProtNLM"/>
    </source>
</evidence>
<gene>
    <name evidence="1" type="ORF">HFQ13_03795</name>
</gene>
<sequence length="323" mass="36548">MLGFGRVKRREVKLSRAGKLFVAFTLAVGFAAVNTGNNMLFLLVSMMLALMILSGLAALLNLRALDVSLLPGQLLTVDEPGQLRFRIVNPHPWTVWLLELRLPPAHGQIARLPGRGSSELVLTWCPEQRGPLLLPQLLLGSSFPFAFVWRGQQIDLPDADAPWVAPAAADSYASVAPDRDTEARAQHEQWQGSGEVIALRRRLPNESLNRVYWRRSDWRGGFLLPPALPVLQREEEESSVVVFDYHAPELQDRDHEQRLSALRAGLERAQSQPMRWRLLLPSGTWQGRGPSGYREALWALARLAPFPILSIIAKKRRRWRFWQ</sequence>
<comment type="caution">
    <text evidence="1">The sequence shown here is derived from an EMBL/GenBank/DDBJ whole genome shotgun (WGS) entry which is preliminary data.</text>
</comment>
<dbReference type="Proteomes" id="UP001197378">
    <property type="component" value="Unassembled WGS sequence"/>
</dbReference>
<dbReference type="EMBL" id="JAAXYO010000039">
    <property type="protein sequence ID" value="MBU2787339.1"/>
    <property type="molecule type" value="Genomic_DNA"/>
</dbReference>
<dbReference type="PANTHER" id="PTHR34351:SF1">
    <property type="entry name" value="SLR1927 PROTEIN"/>
    <property type="match status" value="1"/>
</dbReference>
<organism evidence="1 2">
    <name type="scientific">Igneacidithiobacillus copahuensis</name>
    <dbReference type="NCBI Taxonomy" id="2724909"/>
    <lineage>
        <taxon>Bacteria</taxon>
        <taxon>Pseudomonadati</taxon>
        <taxon>Pseudomonadota</taxon>
        <taxon>Acidithiobacillia</taxon>
        <taxon>Acidithiobacillales</taxon>
        <taxon>Acidithiobacillaceae</taxon>
        <taxon>Igneacidithiobacillus</taxon>
    </lineage>
</organism>
<protein>
    <recommendedName>
        <fullName evidence="3">DUF58 domain-containing protein</fullName>
    </recommendedName>
</protein>
<accession>A0AAE3CJ40</accession>
<dbReference type="AlphaFoldDB" id="A0AAE3CJ40"/>
<dbReference type="PANTHER" id="PTHR34351">
    <property type="entry name" value="SLR1927 PROTEIN-RELATED"/>
    <property type="match status" value="1"/>
</dbReference>
<proteinExistence type="predicted"/>
<dbReference type="RefSeq" id="WP_215871911.1">
    <property type="nucleotide sequence ID" value="NZ_JAAXYO010000039.1"/>
</dbReference>